<dbReference type="SUPFAM" id="SSF88713">
    <property type="entry name" value="Glycoside hydrolase/deacetylase"/>
    <property type="match status" value="1"/>
</dbReference>
<dbReference type="AlphaFoldDB" id="A0A1X7VBQ4"/>
<evidence type="ECO:0000313" key="3">
    <source>
        <dbReference type="EnsemblMetazoa" id="Aqu2.1.37169_001"/>
    </source>
</evidence>
<protein>
    <recommendedName>
        <fullName evidence="2">Glycoside hydrolase family 38 N-terminal domain-containing protein</fullName>
    </recommendedName>
</protein>
<name>A0A1X7VBQ4_AMPQE</name>
<dbReference type="Pfam" id="PF01074">
    <property type="entry name" value="Glyco_hydro_38N"/>
    <property type="match status" value="1"/>
</dbReference>
<dbReference type="EnsemblMetazoa" id="Aqu2.1.37169_001">
    <property type="protein sequence ID" value="Aqu2.1.37169_001"/>
    <property type="gene ID" value="Aqu2.1.37169"/>
</dbReference>
<dbReference type="InterPro" id="IPR027291">
    <property type="entry name" value="Glyco_hydro_38_N_sf"/>
</dbReference>
<evidence type="ECO:0000256" key="1">
    <source>
        <dbReference type="SAM" id="SignalP"/>
    </source>
</evidence>
<dbReference type="InterPro" id="IPR011330">
    <property type="entry name" value="Glyco_hydro/deAcase_b/a-brl"/>
</dbReference>
<sequence>VTTMSGFWSVSVSFSLIFLPSLCYGRPFANDVLNVHLVPHTHDDVGWLKTVDEYYYGANDSIQHAAVKYILDSVMDELGKNEDRKFIYVEIAFFTRWWNEQTDDIKQKVHDFVNNGQLEFINGGWCMNDEASTHYNGIVDQMSLGLRFLSNTFGVRPSVGWHIDPFGHSSFQATAFSLMGFDGFFLGRIDYADKALRLNTTEMELIWEGSAGSLGSIADIFTGVLYNNYAAPHGFCFDAVCTDPPIMDDKRLFGDNVIERVNRFVNVSMTQAKHYKTNNIMMTMGEDFMYENAHEWYDNLDKLIKYVNTMSNGSINVMYSTPSIYLKYLNEEKNVMWSTKSDDFFPYADSPWDYWT</sequence>
<dbReference type="GO" id="GO:0004559">
    <property type="term" value="F:alpha-mannosidase activity"/>
    <property type="evidence" value="ECO:0007669"/>
    <property type="project" value="InterPro"/>
</dbReference>
<dbReference type="GO" id="GO:0005764">
    <property type="term" value="C:lysosome"/>
    <property type="evidence" value="ECO:0007669"/>
    <property type="project" value="TreeGrafter"/>
</dbReference>
<reference evidence="3" key="1">
    <citation type="submission" date="2017-05" db="UniProtKB">
        <authorList>
            <consortium name="EnsemblMetazoa"/>
        </authorList>
    </citation>
    <scope>IDENTIFICATION</scope>
</reference>
<keyword evidence="1" id="KW-0732">Signal</keyword>
<dbReference type="InterPro" id="IPR050843">
    <property type="entry name" value="Glycosyl_Hydrlase_38"/>
</dbReference>
<dbReference type="Gene3D" id="1.20.1270.50">
    <property type="entry name" value="Glycoside hydrolase family 38, central domain"/>
    <property type="match status" value="1"/>
</dbReference>
<dbReference type="PANTHER" id="PTHR11607">
    <property type="entry name" value="ALPHA-MANNOSIDASE"/>
    <property type="match status" value="1"/>
</dbReference>
<evidence type="ECO:0000259" key="2">
    <source>
        <dbReference type="Pfam" id="PF01074"/>
    </source>
</evidence>
<feature type="signal peptide" evidence="1">
    <location>
        <begin position="1"/>
        <end position="25"/>
    </location>
</feature>
<feature type="chain" id="PRO_5012237051" description="Glycoside hydrolase family 38 N-terminal domain-containing protein" evidence="1">
    <location>
        <begin position="26"/>
        <end position="356"/>
    </location>
</feature>
<dbReference type="GO" id="GO:0006013">
    <property type="term" value="P:mannose metabolic process"/>
    <property type="evidence" value="ECO:0007669"/>
    <property type="project" value="InterPro"/>
</dbReference>
<dbReference type="InParanoid" id="A0A1X7VBQ4"/>
<organism evidence="3">
    <name type="scientific">Amphimedon queenslandica</name>
    <name type="common">Sponge</name>
    <dbReference type="NCBI Taxonomy" id="400682"/>
    <lineage>
        <taxon>Eukaryota</taxon>
        <taxon>Metazoa</taxon>
        <taxon>Porifera</taxon>
        <taxon>Demospongiae</taxon>
        <taxon>Heteroscleromorpha</taxon>
        <taxon>Haplosclerida</taxon>
        <taxon>Niphatidae</taxon>
        <taxon>Amphimedon</taxon>
    </lineage>
</organism>
<accession>A0A1X7VBQ4</accession>
<dbReference type="FunFam" id="3.20.110.10:FF:000001">
    <property type="entry name" value="Alpha-mannosidase"/>
    <property type="match status" value="1"/>
</dbReference>
<dbReference type="OrthoDB" id="2016903at2759"/>
<proteinExistence type="predicted"/>
<dbReference type="PANTHER" id="PTHR11607:SF3">
    <property type="entry name" value="LYSOSOMAL ALPHA-MANNOSIDASE"/>
    <property type="match status" value="1"/>
</dbReference>
<feature type="domain" description="Glycoside hydrolase family 38 N-terminal" evidence="2">
    <location>
        <begin position="34"/>
        <end position="348"/>
    </location>
</feature>
<dbReference type="InterPro" id="IPR037094">
    <property type="entry name" value="Glyco_hydro_38_cen_sf"/>
</dbReference>
<dbReference type="CDD" id="cd10810">
    <property type="entry name" value="GH38N_AMII_LAM_like"/>
    <property type="match status" value="1"/>
</dbReference>
<dbReference type="Gene3D" id="3.20.110.10">
    <property type="entry name" value="Glycoside hydrolase 38, N terminal domain"/>
    <property type="match status" value="1"/>
</dbReference>
<dbReference type="InterPro" id="IPR000602">
    <property type="entry name" value="Glyco_hydro_38_N"/>
</dbReference>